<dbReference type="GO" id="GO:0016787">
    <property type="term" value="F:hydrolase activity"/>
    <property type="evidence" value="ECO:0007669"/>
    <property type="project" value="UniProtKB-KW"/>
</dbReference>
<reference evidence="9 10" key="1">
    <citation type="submission" date="2016-07" db="EMBL/GenBank/DDBJ databases">
        <title>Detection of Helicobacter winghamensis from caecal content of red fox (Vulpes vulpes).</title>
        <authorList>
            <person name="Zanoni R.G."/>
            <person name="Florio D."/>
            <person name="Caffara M."/>
            <person name="Renzi M."/>
            <person name="Parisi A."/>
            <person name="Pasquali F."/>
            <person name="Manfreda G."/>
        </authorList>
    </citation>
    <scope>NUCLEOTIDE SEQUENCE [LARGE SCALE GENOMIC DNA]</scope>
    <source>
        <strain evidence="9 10">295_13</strain>
    </source>
</reference>
<dbReference type="Proteomes" id="UP000233350">
    <property type="component" value="Unassembled WGS sequence"/>
</dbReference>
<evidence type="ECO:0000256" key="3">
    <source>
        <dbReference type="ARBA" id="ARBA00022801"/>
    </source>
</evidence>
<dbReference type="STRING" id="556267.HWAG_01273"/>
<accession>A0A2N3PHG4</accession>
<dbReference type="AlphaFoldDB" id="A0A2N3PHG4"/>
<evidence type="ECO:0000259" key="7">
    <source>
        <dbReference type="Pfam" id="PF13086"/>
    </source>
</evidence>
<dbReference type="EMBL" id="MBPK01000045">
    <property type="protein sequence ID" value="PKT79928.1"/>
    <property type="molecule type" value="Genomic_DNA"/>
</dbReference>
<dbReference type="CDD" id="cd17934">
    <property type="entry name" value="DEXXQc_Upf1-like"/>
    <property type="match status" value="1"/>
</dbReference>
<protein>
    <submittedName>
        <fullName evidence="9">DNA helicase</fullName>
    </submittedName>
</protein>
<dbReference type="Pfam" id="PF13086">
    <property type="entry name" value="AAA_11"/>
    <property type="match status" value="1"/>
</dbReference>
<dbReference type="GO" id="GO:0005524">
    <property type="term" value="F:ATP binding"/>
    <property type="evidence" value="ECO:0007669"/>
    <property type="project" value="UniProtKB-KW"/>
</dbReference>
<evidence type="ECO:0000313" key="10">
    <source>
        <dbReference type="Proteomes" id="UP000233350"/>
    </source>
</evidence>
<comment type="caution">
    <text evidence="9">The sequence shown here is derived from an EMBL/GenBank/DDBJ whole genome shotgun (WGS) entry which is preliminary data.</text>
</comment>
<keyword evidence="4 9" id="KW-0347">Helicase</keyword>
<evidence type="ECO:0000256" key="2">
    <source>
        <dbReference type="ARBA" id="ARBA00022741"/>
    </source>
</evidence>
<evidence type="ECO:0000256" key="5">
    <source>
        <dbReference type="ARBA" id="ARBA00022840"/>
    </source>
</evidence>
<keyword evidence="10" id="KW-1185">Reference proteome</keyword>
<evidence type="ECO:0000259" key="8">
    <source>
        <dbReference type="Pfam" id="PF13087"/>
    </source>
</evidence>
<dbReference type="InterPro" id="IPR027417">
    <property type="entry name" value="P-loop_NTPase"/>
</dbReference>
<organism evidence="9 10">
    <name type="scientific">Helicobacter winghamensis</name>
    <dbReference type="NCBI Taxonomy" id="157268"/>
    <lineage>
        <taxon>Bacteria</taxon>
        <taxon>Pseudomonadati</taxon>
        <taxon>Campylobacterota</taxon>
        <taxon>Epsilonproteobacteria</taxon>
        <taxon>Campylobacterales</taxon>
        <taxon>Helicobacteraceae</taxon>
        <taxon>Helicobacter</taxon>
    </lineage>
</organism>
<dbReference type="InterPro" id="IPR024402">
    <property type="entry name" value="DUF2726"/>
</dbReference>
<dbReference type="Pfam" id="PF13087">
    <property type="entry name" value="AAA_12"/>
    <property type="match status" value="1"/>
</dbReference>
<evidence type="ECO:0000259" key="6">
    <source>
        <dbReference type="Pfam" id="PF10881"/>
    </source>
</evidence>
<name>A0A2N3PHG4_9HELI</name>
<sequence length="893" mass="102385">MDSTKFLIILNGEDKTESIASIKKQDDVWRITFANTAKTYTYKYDKVIFLTNPQRHTKPEKLGIYNAKFALIFEKYCKIFFDNGTTKLLETAILLPNVKSSNANVFLYCKELATIVGVKNEDNESLLSRAYNKIDMLVKESVLSNYLHPSQPHRTNEINAPILSPFGLNASQFQAICNALESQISIIEGPPGTGKTQSILNIIANSLFLGKNVAVVSNNNAATDNVFMKLEKYGLTYLCAKLGKKDNIKQFLQNQSHTYPDFAQSITQERKDTLIQAIKKLNIQAQEIFTLQNAIAKQKTMLSALELEFHHFTMQENLTIRPHFLTLLQKDSTLLLKTKIALENTPKGWRYFLLVCKLFLIQRIGNFTFYKLPLQDIIQHFEYAYYMQSIATAREILTHDTKRLEILRDTQTLEHLQEYSLTLLQESLRIRYGSHTQRPIFSEKDLLTNAEQFCDEYPIIFSTTHAIKNCFGRDFLFDYLIIDEASQVDLVTGVLALSVARNIAIVGDTKQLPNVIDPTMSQQIQELTTRYKIPPHYDYMQHSFLSSVCSVLPNAPRVLLKEHYRCHPKIINFCNQKFYGSELVILSEDNGEANVLEAYVSPAGNHARGHYNQREIDIIANEILPNTTIEPQEIGIITPYNEQKARLQNAVGEIEADTVHKYQGREKDLIIIATTDNQSNDFIDDSKMLNVAITRAKKQLKLIVSYDVCHKQNTNINDFIRYITYQSAKPIESKIYSIFDLLYKANAQARALYLKGKRRISQFDSENIAFAFIKDILQQDSYHSLDVLPHIPLAKVIKIDETLTQEEKLYAQNPLTHFDFIIYHIMDKAPLLAVEIDGYAFHHTHKQLNRDRLKDSICKKHHLPLLRLSTTQSAESKRIADVLQTLLDNNEGN</sequence>
<dbReference type="PANTHER" id="PTHR43788">
    <property type="entry name" value="DNA2/NAM7 HELICASE FAMILY MEMBER"/>
    <property type="match status" value="1"/>
</dbReference>
<dbReference type="InterPro" id="IPR041677">
    <property type="entry name" value="DNA2/NAM7_AAA_11"/>
</dbReference>
<dbReference type="Pfam" id="PF10881">
    <property type="entry name" value="DUF2726"/>
    <property type="match status" value="1"/>
</dbReference>
<dbReference type="SUPFAM" id="SSF52540">
    <property type="entry name" value="P-loop containing nucleoside triphosphate hydrolases"/>
    <property type="match status" value="1"/>
</dbReference>
<feature type="domain" description="DNA2/NAM7 helicase-like C-terminal" evidence="8">
    <location>
        <begin position="543"/>
        <end position="703"/>
    </location>
</feature>
<proteinExistence type="inferred from homology"/>
<dbReference type="InterPro" id="IPR050534">
    <property type="entry name" value="Coronavir_polyprotein_1ab"/>
</dbReference>
<dbReference type="Gene3D" id="3.40.50.300">
    <property type="entry name" value="P-loop containing nucleotide triphosphate hydrolases"/>
    <property type="match status" value="2"/>
</dbReference>
<dbReference type="CDD" id="cd18808">
    <property type="entry name" value="SF1_C_Upf1"/>
    <property type="match status" value="1"/>
</dbReference>
<comment type="similarity">
    <text evidence="1">Belongs to the DNA2/NAM7 helicase family.</text>
</comment>
<dbReference type="GO" id="GO:0043139">
    <property type="term" value="F:5'-3' DNA helicase activity"/>
    <property type="evidence" value="ECO:0007669"/>
    <property type="project" value="TreeGrafter"/>
</dbReference>
<keyword evidence="2" id="KW-0547">Nucleotide-binding</keyword>
<evidence type="ECO:0000256" key="4">
    <source>
        <dbReference type="ARBA" id="ARBA00022806"/>
    </source>
</evidence>
<gene>
    <name evidence="9" type="ORF">BCM31_08080</name>
</gene>
<dbReference type="InterPro" id="IPR041679">
    <property type="entry name" value="DNA2/NAM7-like_C"/>
</dbReference>
<evidence type="ECO:0000313" key="9">
    <source>
        <dbReference type="EMBL" id="PKT79928.1"/>
    </source>
</evidence>
<keyword evidence="5" id="KW-0067">ATP-binding</keyword>
<dbReference type="RefSeq" id="WP_101313233.1">
    <property type="nucleotide sequence ID" value="NZ_MBPJ01000043.1"/>
</dbReference>
<dbReference type="InterPro" id="IPR047187">
    <property type="entry name" value="SF1_C_Upf1"/>
</dbReference>
<evidence type="ECO:0000256" key="1">
    <source>
        <dbReference type="ARBA" id="ARBA00007913"/>
    </source>
</evidence>
<dbReference type="Gene3D" id="3.40.960.10">
    <property type="entry name" value="VSR Endonuclease"/>
    <property type="match status" value="1"/>
</dbReference>
<dbReference type="OrthoDB" id="9757917at2"/>
<keyword evidence="3" id="KW-0378">Hydrolase</keyword>
<feature type="domain" description="DUF2726" evidence="6">
    <location>
        <begin position="765"/>
        <end position="883"/>
    </location>
</feature>
<dbReference type="PANTHER" id="PTHR43788:SF8">
    <property type="entry name" value="DNA-BINDING PROTEIN SMUBP-2"/>
    <property type="match status" value="1"/>
</dbReference>
<feature type="domain" description="DNA2/NAM7 helicase helicase" evidence="7">
    <location>
        <begin position="168"/>
        <end position="516"/>
    </location>
</feature>